<proteinExistence type="predicted"/>
<dbReference type="PANTHER" id="PTHR43685">
    <property type="entry name" value="GLYCOSYLTRANSFERASE"/>
    <property type="match status" value="1"/>
</dbReference>
<dbReference type="InterPro" id="IPR001173">
    <property type="entry name" value="Glyco_trans_2-like"/>
</dbReference>
<keyword evidence="2" id="KW-0808">Transferase</keyword>
<evidence type="ECO:0000313" key="2">
    <source>
        <dbReference type="EMBL" id="TQE99638.1"/>
    </source>
</evidence>
<protein>
    <submittedName>
        <fullName evidence="2">Glycosyltransferase family 2 protein</fullName>
    </submittedName>
</protein>
<organism evidence="2 3">
    <name type="scientific">Spiribacter salinus</name>
    <dbReference type="NCBI Taxonomy" id="1335746"/>
    <lineage>
        <taxon>Bacteria</taxon>
        <taxon>Pseudomonadati</taxon>
        <taxon>Pseudomonadota</taxon>
        <taxon>Gammaproteobacteria</taxon>
        <taxon>Chromatiales</taxon>
        <taxon>Ectothiorhodospiraceae</taxon>
        <taxon>Spiribacter</taxon>
    </lineage>
</organism>
<accession>A0A540VSB6</accession>
<dbReference type="GO" id="GO:0016740">
    <property type="term" value="F:transferase activity"/>
    <property type="evidence" value="ECO:0007669"/>
    <property type="project" value="UniProtKB-KW"/>
</dbReference>
<dbReference type="CDD" id="cd00761">
    <property type="entry name" value="Glyco_tranf_GTA_type"/>
    <property type="match status" value="1"/>
</dbReference>
<feature type="domain" description="Glycosyltransferase 2-like" evidence="1">
    <location>
        <begin position="10"/>
        <end position="179"/>
    </location>
</feature>
<dbReference type="Proteomes" id="UP000315400">
    <property type="component" value="Unassembled WGS sequence"/>
</dbReference>
<comment type="caution">
    <text evidence="2">The sequence shown here is derived from an EMBL/GenBank/DDBJ whole genome shotgun (WGS) entry which is preliminary data.</text>
</comment>
<dbReference type="InterPro" id="IPR050834">
    <property type="entry name" value="Glycosyltransf_2"/>
</dbReference>
<dbReference type="InterPro" id="IPR029044">
    <property type="entry name" value="Nucleotide-diphossugar_trans"/>
</dbReference>
<sequence>MDVADKIEASVIIATRNRAGALQKTLHSLASQDLRDVEWELFVVDNGSADDTQDVIAAARETLPIVPLIQPVPGKNRALNTALPRVHGHLVIFTDDDVRVSEGWLKEHLAAARRWPSDVVFGGPVKPRFPPGTPAWMSDPGFPFSVMAFARYEPEQPEGPISAPPFGPNLSLRRSVFENHRFNEGVGPDGTQNYKMGSESELLLRLASDGHRFIYVPNASVDHVITQNQTDVAWLVRRASRAGRQAAVIAAEFDGVKIKGVPRYLWRMLATDMLRVAMSVFATAETRCVRRMELSKTWAMVKEIMRRRASTS</sequence>
<evidence type="ECO:0000313" key="3">
    <source>
        <dbReference type="Proteomes" id="UP000315400"/>
    </source>
</evidence>
<dbReference type="SUPFAM" id="SSF53448">
    <property type="entry name" value="Nucleotide-diphospho-sugar transferases"/>
    <property type="match status" value="1"/>
</dbReference>
<reference evidence="2 3" key="1">
    <citation type="submission" date="2019-06" db="EMBL/GenBank/DDBJ databases">
        <title>Metagenome assembled Genome of Spiribacter salinus SL48-SHIP from the microbial mat of Salt Lake 48 (Novosibirsk region, Russia).</title>
        <authorList>
            <person name="Shipova A."/>
            <person name="Rozanov A.S."/>
            <person name="Bryanskaya A.V."/>
            <person name="Peltek S.E."/>
        </authorList>
    </citation>
    <scope>NUCLEOTIDE SEQUENCE [LARGE SCALE GENOMIC DNA]</scope>
    <source>
        <strain evidence="2">SL48-SHIP-2</strain>
    </source>
</reference>
<dbReference type="Gene3D" id="3.90.550.10">
    <property type="entry name" value="Spore Coat Polysaccharide Biosynthesis Protein SpsA, Chain A"/>
    <property type="match status" value="1"/>
</dbReference>
<name>A0A540VSB6_9GAMM</name>
<gene>
    <name evidence="2" type="ORF">FKY71_07565</name>
</gene>
<dbReference type="AlphaFoldDB" id="A0A540VSB6"/>
<dbReference type="EMBL" id="VIFK01000048">
    <property type="protein sequence ID" value="TQE99638.1"/>
    <property type="molecule type" value="Genomic_DNA"/>
</dbReference>
<dbReference type="PANTHER" id="PTHR43685:SF3">
    <property type="entry name" value="SLR2126 PROTEIN"/>
    <property type="match status" value="1"/>
</dbReference>
<dbReference type="Pfam" id="PF00535">
    <property type="entry name" value="Glycos_transf_2"/>
    <property type="match status" value="1"/>
</dbReference>
<evidence type="ECO:0000259" key="1">
    <source>
        <dbReference type="Pfam" id="PF00535"/>
    </source>
</evidence>